<dbReference type="Proteomes" id="UP000186817">
    <property type="component" value="Unassembled WGS sequence"/>
</dbReference>
<evidence type="ECO:0000256" key="2">
    <source>
        <dbReference type="ARBA" id="ARBA00010102"/>
    </source>
</evidence>
<keyword evidence="6" id="KW-0509">mRNA transport</keyword>
<comment type="caution">
    <text evidence="12">The sequence shown here is derived from an EMBL/GenBank/DDBJ whole genome shotgun (WGS) entry which is preliminary data.</text>
</comment>
<dbReference type="GO" id="GO:0006606">
    <property type="term" value="P:protein import into nucleus"/>
    <property type="evidence" value="ECO:0007669"/>
    <property type="project" value="TreeGrafter"/>
</dbReference>
<evidence type="ECO:0000256" key="5">
    <source>
        <dbReference type="ARBA" id="ARBA00022737"/>
    </source>
</evidence>
<dbReference type="InterPro" id="IPR036322">
    <property type="entry name" value="WD40_repeat_dom_sf"/>
</dbReference>
<dbReference type="OrthoDB" id="364224at2759"/>
<protein>
    <submittedName>
        <fullName evidence="12">Protein transport protein SEC13</fullName>
    </submittedName>
</protein>
<keyword evidence="7" id="KW-0653">Protein transport</keyword>
<evidence type="ECO:0000313" key="13">
    <source>
        <dbReference type="Proteomes" id="UP000186817"/>
    </source>
</evidence>
<dbReference type="InterPro" id="IPR001680">
    <property type="entry name" value="WD40_rpt"/>
</dbReference>
<dbReference type="GO" id="GO:0031080">
    <property type="term" value="C:nuclear pore outer ring"/>
    <property type="evidence" value="ECO:0007669"/>
    <property type="project" value="TreeGrafter"/>
</dbReference>
<reference evidence="12 13" key="1">
    <citation type="submission" date="2016-02" db="EMBL/GenBank/DDBJ databases">
        <title>Genome analysis of coral dinoflagellate symbionts highlights evolutionary adaptations to a symbiotic lifestyle.</title>
        <authorList>
            <person name="Aranda M."/>
            <person name="Li Y."/>
            <person name="Liew Y.J."/>
            <person name="Baumgarten S."/>
            <person name="Simakov O."/>
            <person name="Wilson M."/>
            <person name="Piel J."/>
            <person name="Ashoor H."/>
            <person name="Bougouffa S."/>
            <person name="Bajic V.B."/>
            <person name="Ryu T."/>
            <person name="Ravasi T."/>
            <person name="Bayer T."/>
            <person name="Micklem G."/>
            <person name="Kim H."/>
            <person name="Bhak J."/>
            <person name="Lajeunesse T.C."/>
            <person name="Voolstra C.R."/>
        </authorList>
    </citation>
    <scope>NUCLEOTIDE SEQUENCE [LARGE SCALE GENOMIC DNA]</scope>
    <source>
        <strain evidence="12 13">CCMP2467</strain>
    </source>
</reference>
<dbReference type="GO" id="GO:0005198">
    <property type="term" value="F:structural molecule activity"/>
    <property type="evidence" value="ECO:0007669"/>
    <property type="project" value="InterPro"/>
</dbReference>
<organism evidence="12 13">
    <name type="scientific">Symbiodinium microadriaticum</name>
    <name type="common">Dinoflagellate</name>
    <name type="synonym">Zooxanthella microadriatica</name>
    <dbReference type="NCBI Taxonomy" id="2951"/>
    <lineage>
        <taxon>Eukaryota</taxon>
        <taxon>Sar</taxon>
        <taxon>Alveolata</taxon>
        <taxon>Dinophyceae</taxon>
        <taxon>Suessiales</taxon>
        <taxon>Symbiodiniaceae</taxon>
        <taxon>Symbiodinium</taxon>
    </lineage>
</organism>
<dbReference type="PANTHER" id="PTHR11024:SF2">
    <property type="entry name" value="PROTEIN SEC13 HOMOLOG"/>
    <property type="match status" value="1"/>
</dbReference>
<dbReference type="PROSITE" id="PS50294">
    <property type="entry name" value="WD_REPEATS_REGION"/>
    <property type="match status" value="1"/>
</dbReference>
<dbReference type="GO" id="GO:0051028">
    <property type="term" value="P:mRNA transport"/>
    <property type="evidence" value="ECO:0007669"/>
    <property type="project" value="UniProtKB-KW"/>
</dbReference>
<keyword evidence="9" id="KW-0906">Nuclear pore complex</keyword>
<evidence type="ECO:0000256" key="11">
    <source>
        <dbReference type="PROSITE-ProRule" id="PRU00221"/>
    </source>
</evidence>
<proteinExistence type="inferred from homology"/>
<evidence type="ECO:0000256" key="9">
    <source>
        <dbReference type="ARBA" id="ARBA00023132"/>
    </source>
</evidence>
<dbReference type="AlphaFoldDB" id="A0A1Q9D3S4"/>
<keyword evidence="10" id="KW-0539">Nucleus</keyword>
<keyword evidence="8" id="KW-0811">Translocation</keyword>
<dbReference type="GO" id="GO:0030127">
    <property type="term" value="C:COPII vesicle coat"/>
    <property type="evidence" value="ECO:0007669"/>
    <property type="project" value="TreeGrafter"/>
</dbReference>
<evidence type="ECO:0000256" key="3">
    <source>
        <dbReference type="ARBA" id="ARBA00022448"/>
    </source>
</evidence>
<dbReference type="SMART" id="SM00320">
    <property type="entry name" value="WD40"/>
    <property type="match status" value="3"/>
</dbReference>
<dbReference type="PANTHER" id="PTHR11024">
    <property type="entry name" value="NUCLEAR PORE COMPLEX PROTEIN SEC13 / SEH1 FAMILY MEMBER"/>
    <property type="match status" value="1"/>
</dbReference>
<dbReference type="InterPro" id="IPR037363">
    <property type="entry name" value="Sec13/Seh1_fam"/>
</dbReference>
<dbReference type="EMBL" id="LSRX01000743">
    <property type="protein sequence ID" value="OLP89797.1"/>
    <property type="molecule type" value="Genomic_DNA"/>
</dbReference>
<dbReference type="GO" id="GO:0090114">
    <property type="term" value="P:COPII-coated vesicle budding"/>
    <property type="evidence" value="ECO:0007669"/>
    <property type="project" value="TreeGrafter"/>
</dbReference>
<accession>A0A1Q9D3S4</accession>
<keyword evidence="13" id="KW-1185">Reference proteome</keyword>
<dbReference type="Gene3D" id="2.130.10.10">
    <property type="entry name" value="YVTN repeat-like/Quinoprotein amine dehydrogenase"/>
    <property type="match status" value="1"/>
</dbReference>
<comment type="similarity">
    <text evidence="2">Belongs to the WD repeat SEC13 family.</text>
</comment>
<sequence>MAARSLSSCGPVNDAAYDAGKWLATAHSDGTVRIWSSGELVAELVGHKASVLCLSWAPVSSGPSTLASGASDGQVVLWREVRPGEWQNVYQKFVTGAVKALAFSDPEPQLILAIGGGDELGVLTFLVELRRGAQGGDQWQVKSIPAHGGGVLSLSWAPSSSPLVLATGPAVTRGQTLGRAIAPVRRLATAGRDGRLLTWRIDARGENASQEMVLDDGNGGGVAALASGGLWTAVAWRPNCGLPSQTLVACSEDAEGLPFGPRQSFNLGAVSPERIAWTKAGSLLAVALADRSVLFKESTGGKWTKVTTVGE</sequence>
<keyword evidence="5" id="KW-0677">Repeat</keyword>
<evidence type="ECO:0000313" key="12">
    <source>
        <dbReference type="EMBL" id="OLP89797.1"/>
    </source>
</evidence>
<dbReference type="Pfam" id="PF00400">
    <property type="entry name" value="WD40"/>
    <property type="match status" value="2"/>
</dbReference>
<name>A0A1Q9D3S4_SYMMI</name>
<keyword evidence="4 11" id="KW-0853">WD repeat</keyword>
<dbReference type="PROSITE" id="PS50082">
    <property type="entry name" value="WD_REPEATS_2"/>
    <property type="match status" value="1"/>
</dbReference>
<gene>
    <name evidence="12" type="primary">SEC13</name>
    <name evidence="12" type="ORF">AK812_SmicGene28703</name>
</gene>
<evidence type="ECO:0000256" key="8">
    <source>
        <dbReference type="ARBA" id="ARBA00023010"/>
    </source>
</evidence>
<evidence type="ECO:0000256" key="1">
    <source>
        <dbReference type="ARBA" id="ARBA00004567"/>
    </source>
</evidence>
<keyword evidence="3" id="KW-0813">Transport</keyword>
<evidence type="ECO:0000256" key="6">
    <source>
        <dbReference type="ARBA" id="ARBA00022816"/>
    </source>
</evidence>
<comment type="subcellular location">
    <subcellularLocation>
        <location evidence="1">Nucleus</location>
        <location evidence="1">Nuclear pore complex</location>
    </subcellularLocation>
</comment>
<feature type="repeat" description="WD" evidence="11">
    <location>
        <begin position="44"/>
        <end position="78"/>
    </location>
</feature>
<evidence type="ECO:0000256" key="4">
    <source>
        <dbReference type="ARBA" id="ARBA00022574"/>
    </source>
</evidence>
<evidence type="ECO:0000256" key="10">
    <source>
        <dbReference type="ARBA" id="ARBA00023242"/>
    </source>
</evidence>
<evidence type="ECO:0000256" key="7">
    <source>
        <dbReference type="ARBA" id="ARBA00022927"/>
    </source>
</evidence>
<dbReference type="InterPro" id="IPR015943">
    <property type="entry name" value="WD40/YVTN_repeat-like_dom_sf"/>
</dbReference>
<dbReference type="SUPFAM" id="SSF50978">
    <property type="entry name" value="WD40 repeat-like"/>
    <property type="match status" value="1"/>
</dbReference>